<dbReference type="InterPro" id="IPR011032">
    <property type="entry name" value="GroES-like_sf"/>
</dbReference>
<dbReference type="InterPro" id="IPR020818">
    <property type="entry name" value="Chaperonin_GroES"/>
</dbReference>
<dbReference type="HAMAP" id="MF_00580">
    <property type="entry name" value="CH10"/>
    <property type="match status" value="1"/>
</dbReference>
<comment type="caution">
    <text evidence="9">The sequence shown here is derived from an EMBL/GenBank/DDBJ whole genome shotgun (WGS) entry which is preliminary data.</text>
</comment>
<keyword evidence="10" id="KW-1185">Reference proteome</keyword>
<evidence type="ECO:0000256" key="8">
    <source>
        <dbReference type="RuleBase" id="RU003479"/>
    </source>
</evidence>
<dbReference type="Gene3D" id="2.30.33.40">
    <property type="entry name" value="GroES chaperonin"/>
    <property type="match status" value="1"/>
</dbReference>
<evidence type="ECO:0000256" key="1">
    <source>
        <dbReference type="ARBA" id="ARBA00006975"/>
    </source>
</evidence>
<comment type="similarity">
    <text evidence="1 8">Belongs to the GroES chaperonin family.</text>
</comment>
<evidence type="ECO:0000313" key="10">
    <source>
        <dbReference type="Proteomes" id="UP001266305"/>
    </source>
</evidence>
<dbReference type="Pfam" id="PF00166">
    <property type="entry name" value="Cpn10"/>
    <property type="match status" value="1"/>
</dbReference>
<gene>
    <name evidence="9" type="ORF">P7K49_013818</name>
</gene>
<dbReference type="InterPro" id="IPR018369">
    <property type="entry name" value="Chaprnonin_Cpn10_CS"/>
</dbReference>
<keyword evidence="3 8" id="KW-0143">Chaperone</keyword>
<evidence type="ECO:0000313" key="9">
    <source>
        <dbReference type="EMBL" id="KAK2108653.1"/>
    </source>
</evidence>
<dbReference type="EMBL" id="JASSZA010000006">
    <property type="protein sequence ID" value="KAK2108653.1"/>
    <property type="molecule type" value="Genomic_DNA"/>
</dbReference>
<evidence type="ECO:0000256" key="4">
    <source>
        <dbReference type="ARBA" id="ARBA00029976"/>
    </source>
</evidence>
<evidence type="ECO:0000256" key="7">
    <source>
        <dbReference type="ARBA" id="ARBA00046576"/>
    </source>
</evidence>
<dbReference type="InterPro" id="IPR037124">
    <property type="entry name" value="Chaperonin_GroES_sf"/>
</dbReference>
<evidence type="ECO:0000256" key="6">
    <source>
        <dbReference type="ARBA" id="ARBA00046093"/>
    </source>
</evidence>
<comment type="subunit">
    <text evidence="7">Homoheptamer arranged in a ring structure. 2 heptameric Hsp10 rings interact with a Hsp60 tetradecamer in the structure of a back-to-back double heptameric ring to form the symmetrical football complex.</text>
</comment>
<name>A0ABQ9VJ57_SAGOE</name>
<comment type="function">
    <text evidence="6">Co-chaperonin implicated in mitochondrial protein import and macromolecular assembly. Together with Hsp60, facilitates the correct folding of imported proteins. May also prevent misfolding and promote the refolding and proper assembly of unfolded polypeptides generated under stress conditions in the mitochondrial matrix. The functional units of these chaperonins consist of heptameric rings of the large subunit Hsp60, which function as a back-to-back double ring. In a cyclic reaction, Hsp60 ring complexes bind one unfolded substrate protein per ring, followed by the binding of ATP and association with 2 heptameric rings of the co-chaperonin Hsp10. This leads to sequestration of the substrate protein in the inner cavity of Hsp60 where, for a certain period of time, it can fold undisturbed by other cell components. Synchronous hydrolysis of ATP in all Hsp60 subunits results in the dissociation of the chaperonin rings and the release of ADP and the folded substrate protein.</text>
</comment>
<evidence type="ECO:0000256" key="2">
    <source>
        <dbReference type="ARBA" id="ARBA00018842"/>
    </source>
</evidence>
<dbReference type="PANTHER" id="PTHR10772:SF0">
    <property type="entry name" value="10 KDA HEAT SHOCK PROTEIN, MITOCHONDRIAL"/>
    <property type="match status" value="1"/>
</dbReference>
<sequence length="167" mass="17654">MAGQAFRKFLPLFDRVLVERSAAETVTKGGIMLPEKSQGKVLQATVVAVGSGSKGKGGEIQPVSVKVGDKVLLPEYGGTKVVLDDKDYFLFRDGDILGKCSKTGWEDATGGDGGKCLQFQKVAGSVQEPGTPGGIATPPVYEPAPVPPTPNEQQLARLMDYVAFLEN</sequence>
<reference evidence="9 10" key="1">
    <citation type="submission" date="2023-05" db="EMBL/GenBank/DDBJ databases">
        <title>B98-5 Cell Line De Novo Hybrid Assembly: An Optical Mapping Approach.</title>
        <authorList>
            <person name="Kananen K."/>
            <person name="Auerbach J.A."/>
            <person name="Kautto E."/>
            <person name="Blachly J.S."/>
        </authorList>
    </citation>
    <scope>NUCLEOTIDE SEQUENCE [LARGE SCALE GENOMIC DNA]</scope>
    <source>
        <strain evidence="9">B95-8</strain>
        <tissue evidence="9">Cell line</tissue>
    </source>
</reference>
<organism evidence="9 10">
    <name type="scientific">Saguinus oedipus</name>
    <name type="common">Cotton-top tamarin</name>
    <name type="synonym">Oedipomidas oedipus</name>
    <dbReference type="NCBI Taxonomy" id="9490"/>
    <lineage>
        <taxon>Eukaryota</taxon>
        <taxon>Metazoa</taxon>
        <taxon>Chordata</taxon>
        <taxon>Craniata</taxon>
        <taxon>Vertebrata</taxon>
        <taxon>Euteleostomi</taxon>
        <taxon>Mammalia</taxon>
        <taxon>Eutheria</taxon>
        <taxon>Euarchontoglires</taxon>
        <taxon>Primates</taxon>
        <taxon>Haplorrhini</taxon>
        <taxon>Platyrrhini</taxon>
        <taxon>Cebidae</taxon>
        <taxon>Callitrichinae</taxon>
        <taxon>Saguinus</taxon>
    </lineage>
</organism>
<dbReference type="SMART" id="SM00883">
    <property type="entry name" value="Cpn10"/>
    <property type="match status" value="1"/>
</dbReference>
<evidence type="ECO:0000256" key="5">
    <source>
        <dbReference type="ARBA" id="ARBA00031971"/>
    </source>
</evidence>
<dbReference type="CDD" id="cd00320">
    <property type="entry name" value="cpn10"/>
    <property type="match status" value="1"/>
</dbReference>
<dbReference type="PROSITE" id="PS00681">
    <property type="entry name" value="CHAPERONINS_CPN10"/>
    <property type="match status" value="1"/>
</dbReference>
<dbReference type="SUPFAM" id="SSF50129">
    <property type="entry name" value="GroES-like"/>
    <property type="match status" value="1"/>
</dbReference>
<dbReference type="PANTHER" id="PTHR10772">
    <property type="entry name" value="10 KDA HEAT SHOCK PROTEIN"/>
    <property type="match status" value="1"/>
</dbReference>
<accession>A0ABQ9VJ57</accession>
<proteinExistence type="inferred from homology"/>
<dbReference type="Proteomes" id="UP001266305">
    <property type="component" value="Unassembled WGS sequence"/>
</dbReference>
<dbReference type="PRINTS" id="PR00297">
    <property type="entry name" value="CHAPERONIN10"/>
</dbReference>
<protein>
    <recommendedName>
        <fullName evidence="2">10 kDa heat shock protein, mitochondrial</fullName>
    </recommendedName>
    <alternativeName>
        <fullName evidence="4">10 kDa chaperonin</fullName>
    </alternativeName>
    <alternativeName>
        <fullName evidence="5">Chaperonin 10</fullName>
    </alternativeName>
</protein>
<evidence type="ECO:0000256" key="3">
    <source>
        <dbReference type="ARBA" id="ARBA00023186"/>
    </source>
</evidence>